<feature type="transmembrane region" description="Helical" evidence="1">
    <location>
        <begin position="151"/>
        <end position="170"/>
    </location>
</feature>
<proteinExistence type="predicted"/>
<dbReference type="OrthoDB" id="2638860at2759"/>
<gene>
    <name evidence="2" type="ORF">EW145_g5275</name>
</gene>
<evidence type="ECO:0000313" key="3">
    <source>
        <dbReference type="Proteomes" id="UP000308199"/>
    </source>
</evidence>
<name>A0A4V3XC76_9AGAM</name>
<organism evidence="2 3">
    <name type="scientific">Phellinidium pouzarii</name>
    <dbReference type="NCBI Taxonomy" id="167371"/>
    <lineage>
        <taxon>Eukaryota</taxon>
        <taxon>Fungi</taxon>
        <taxon>Dikarya</taxon>
        <taxon>Basidiomycota</taxon>
        <taxon>Agaricomycotina</taxon>
        <taxon>Agaricomycetes</taxon>
        <taxon>Hymenochaetales</taxon>
        <taxon>Hymenochaetaceae</taxon>
        <taxon>Phellinidium</taxon>
    </lineage>
</organism>
<keyword evidence="3" id="KW-1185">Reference proteome</keyword>
<sequence>EGVDLEVGGEAELGDADLAVEGDINWELCETLSVSTATNLGILVPTAKCHLPTKRALDKKKAQEQVKPVVNNPGNTFAITAPAAAAAANIATTSSATIKELPPTLISRSPLTLMMHFVNKNSLFDFLGEHGADYDINTMEMDHFDVNIDSIIYFLVVFVFYVAGWLIWAIKGYLYIEIASTPAVMMDGIMSQRLLVNIRERYLNTLYNEYDLSKTIMISQPQLAVIIYEEQL</sequence>
<keyword evidence="1" id="KW-0472">Membrane</keyword>
<keyword evidence="1" id="KW-1133">Transmembrane helix</keyword>
<dbReference type="AlphaFoldDB" id="A0A4V3XC76"/>
<dbReference type="EMBL" id="SGPK01000313">
    <property type="protein sequence ID" value="THH04773.1"/>
    <property type="molecule type" value="Genomic_DNA"/>
</dbReference>
<feature type="non-terminal residue" evidence="2">
    <location>
        <position position="1"/>
    </location>
</feature>
<protein>
    <submittedName>
        <fullName evidence="2">Uncharacterized protein</fullName>
    </submittedName>
</protein>
<keyword evidence="1" id="KW-0812">Transmembrane</keyword>
<accession>A0A4V3XC76</accession>
<reference evidence="2 3" key="1">
    <citation type="submission" date="2019-02" db="EMBL/GenBank/DDBJ databases">
        <title>Genome sequencing of the rare red list fungi Phellinidium pouzarii.</title>
        <authorList>
            <person name="Buettner E."/>
            <person name="Kellner H."/>
        </authorList>
    </citation>
    <scope>NUCLEOTIDE SEQUENCE [LARGE SCALE GENOMIC DNA]</scope>
    <source>
        <strain evidence="2 3">DSM 108285</strain>
    </source>
</reference>
<evidence type="ECO:0000256" key="1">
    <source>
        <dbReference type="SAM" id="Phobius"/>
    </source>
</evidence>
<comment type="caution">
    <text evidence="2">The sequence shown here is derived from an EMBL/GenBank/DDBJ whole genome shotgun (WGS) entry which is preliminary data.</text>
</comment>
<evidence type="ECO:0000313" key="2">
    <source>
        <dbReference type="EMBL" id="THH04773.1"/>
    </source>
</evidence>
<dbReference type="Proteomes" id="UP000308199">
    <property type="component" value="Unassembled WGS sequence"/>
</dbReference>